<feature type="chain" id="PRO_5020279060" description="DUF5050 domain-containing protein" evidence="1">
    <location>
        <begin position="26"/>
        <end position="491"/>
    </location>
</feature>
<keyword evidence="1" id="KW-0732">Signal</keyword>
<protein>
    <recommendedName>
        <fullName evidence="4">DUF5050 domain-containing protein</fullName>
    </recommendedName>
</protein>
<name>A0A4U0FD22_9BACL</name>
<evidence type="ECO:0000313" key="2">
    <source>
        <dbReference type="EMBL" id="TJY42637.1"/>
    </source>
</evidence>
<organism evidence="2 3">
    <name type="scientific">Cohnella pontilimi</name>
    <dbReference type="NCBI Taxonomy" id="2564100"/>
    <lineage>
        <taxon>Bacteria</taxon>
        <taxon>Bacillati</taxon>
        <taxon>Bacillota</taxon>
        <taxon>Bacilli</taxon>
        <taxon>Bacillales</taxon>
        <taxon>Paenibacillaceae</taxon>
        <taxon>Cohnella</taxon>
    </lineage>
</organism>
<dbReference type="OrthoDB" id="61520at2"/>
<gene>
    <name evidence="2" type="ORF">E5161_07225</name>
</gene>
<accession>A0A4U0FD22</accession>
<sequence>MKKKAAALLSTLMLVALIIPQTIFASPSEVKVTLPSFNIYLNGIKIENAYRQYPLIVYNDMTYFPATYYDTRFLGVEATWDPTKGLEIKKTGVTAAYRDFRGSAKNKKTQTGTLRTTDFKLNGRVIPHTDQGQFPLLSFRNVTYFPLTWNYAVKELGWTYKFDSKSGLSIVSTNPQVTKATALPGRTADGAIVYKGNKYTLGADGKVLKTPIGKTGKSEVIYQLPFWSEGDGKTRVHGELCVEDGDLWLFYHQGGAVMGHDEYWRLNSRGKFEEVESGYMEFRTFGDTKIKVNLGVPPYPNNLSVQIGNQNPTPAGDPAYLYGWVWEVHPNGTAGGGGSGNLHLINHDLYVIAFNTAKDTDFSRLYKVNLETNETTRVSDLKATNFAIVGKTVYLNNDGDLYRLPIEGGPEERLNPGSKLASLTEDNGYALCIFVKEANTPYTLIVYDLNGEAIFKTSDVVSSAAVENGKLFYIEEASKNVYTTSLKLKTK</sequence>
<proteinExistence type="predicted"/>
<dbReference type="AlphaFoldDB" id="A0A4U0FD22"/>
<evidence type="ECO:0008006" key="4">
    <source>
        <dbReference type="Google" id="ProtNLM"/>
    </source>
</evidence>
<evidence type="ECO:0000313" key="3">
    <source>
        <dbReference type="Proteomes" id="UP000309673"/>
    </source>
</evidence>
<dbReference type="EMBL" id="SUPK01000003">
    <property type="protein sequence ID" value="TJY42637.1"/>
    <property type="molecule type" value="Genomic_DNA"/>
</dbReference>
<reference evidence="2 3" key="1">
    <citation type="submission" date="2019-04" db="EMBL/GenBank/DDBJ databases">
        <title>Cohnella sp. nov., isolated from soil.</title>
        <authorList>
            <person name="Kim W."/>
        </authorList>
    </citation>
    <scope>NUCLEOTIDE SEQUENCE [LARGE SCALE GENOMIC DNA]</scope>
    <source>
        <strain evidence="2 3">CAU 1483</strain>
    </source>
</reference>
<comment type="caution">
    <text evidence="2">The sequence shown here is derived from an EMBL/GenBank/DDBJ whole genome shotgun (WGS) entry which is preliminary data.</text>
</comment>
<feature type="signal peptide" evidence="1">
    <location>
        <begin position="1"/>
        <end position="25"/>
    </location>
</feature>
<dbReference type="Proteomes" id="UP000309673">
    <property type="component" value="Unassembled WGS sequence"/>
</dbReference>
<dbReference type="SUPFAM" id="SSF69304">
    <property type="entry name" value="Tricorn protease N-terminal domain"/>
    <property type="match status" value="1"/>
</dbReference>
<evidence type="ECO:0000256" key="1">
    <source>
        <dbReference type="SAM" id="SignalP"/>
    </source>
</evidence>
<dbReference type="RefSeq" id="WP_136777056.1">
    <property type="nucleotide sequence ID" value="NZ_SUPK01000003.1"/>
</dbReference>
<keyword evidence="3" id="KW-1185">Reference proteome</keyword>